<evidence type="ECO:0000256" key="2">
    <source>
        <dbReference type="ARBA" id="ARBA00022723"/>
    </source>
</evidence>
<dbReference type="GO" id="GO:0051536">
    <property type="term" value="F:iron-sulfur cluster binding"/>
    <property type="evidence" value="ECO:0007669"/>
    <property type="project" value="UniProtKB-KW"/>
</dbReference>
<dbReference type="GO" id="GO:0003824">
    <property type="term" value="F:catalytic activity"/>
    <property type="evidence" value="ECO:0007669"/>
    <property type="project" value="InterPro"/>
</dbReference>
<dbReference type="SFLD" id="SFLDS00029">
    <property type="entry name" value="Radical_SAM"/>
    <property type="match status" value="1"/>
</dbReference>
<feature type="binding site" evidence="5">
    <location>
        <position position="64"/>
    </location>
    <ligand>
        <name>[4Fe-4S] cluster</name>
        <dbReference type="ChEBI" id="CHEBI:49883"/>
        <note>4Fe-4S-S-AdoMet</note>
    </ligand>
</feature>
<gene>
    <name evidence="7" type="ORF">CFOLD11_28660</name>
</gene>
<feature type="binding site" evidence="5">
    <location>
        <position position="68"/>
    </location>
    <ligand>
        <name>[4Fe-4S] cluster</name>
        <dbReference type="ChEBI" id="CHEBI:49883"/>
        <note>4Fe-4S-S-AdoMet</note>
    </ligand>
</feature>
<dbReference type="AlphaFoldDB" id="A0A9W6DB97"/>
<keyword evidence="2 5" id="KW-0479">Metal-binding</keyword>
<dbReference type="Pfam" id="PF04055">
    <property type="entry name" value="Radical_SAM"/>
    <property type="match status" value="1"/>
</dbReference>
<dbReference type="PANTHER" id="PTHR43075">
    <property type="entry name" value="FORMATE LYASE ACTIVATING ENZYME, PUTATIVE (AFU_ORTHOLOGUE AFUA_2G15630)-RELATED"/>
    <property type="match status" value="1"/>
</dbReference>
<dbReference type="EMBL" id="BQXY01000004">
    <property type="protein sequence ID" value="GKU26039.1"/>
    <property type="molecule type" value="Genomic_DNA"/>
</dbReference>
<evidence type="ECO:0000256" key="1">
    <source>
        <dbReference type="ARBA" id="ARBA00022691"/>
    </source>
</evidence>
<evidence type="ECO:0000256" key="4">
    <source>
        <dbReference type="ARBA" id="ARBA00023014"/>
    </source>
</evidence>
<evidence type="ECO:0000313" key="7">
    <source>
        <dbReference type="EMBL" id="GKU26039.1"/>
    </source>
</evidence>
<dbReference type="PANTHER" id="PTHR43075:SF1">
    <property type="entry name" value="FORMATE LYASE ACTIVATING ENZYME, PUTATIVE (AFU_ORTHOLOGUE AFUA_2G15630)-RELATED"/>
    <property type="match status" value="1"/>
</dbReference>
<name>A0A9W6DB97_9CLOT</name>
<evidence type="ECO:0000259" key="6">
    <source>
        <dbReference type="Pfam" id="PF04055"/>
    </source>
</evidence>
<keyword evidence="3 5" id="KW-0408">Iron</keyword>
<sequence length="301" mass="33973">MSYLDMLKSCELCNRKCKVDRLSGSIGFCKATDKIKVARAALHLWEEPCVSGEEGSGTVFFSHCNLSCVFCQNHEISQEHNGKEISIDRLSTIFLELQENNANNINLVTPTHYVPQIIEAIRIAKNKGLTIPILYNTNGYDTVETIKALNGYIDVYLPDYKYFNKKYALKYSAVNEYVENINSIIGEMLKQVGTPKFDERGIISKGVIVRHLMLPGLLFDSKKIIDDIYRTFGDSVYISIMNQYTPMHKATDHPEINKVLNPNHYDSLIDYALSIGIKNGFIQDSGTSSKSFVPSFKNEGI</sequence>
<feature type="domain" description="Radical SAM core" evidence="6">
    <location>
        <begin position="60"/>
        <end position="169"/>
    </location>
</feature>
<evidence type="ECO:0000256" key="5">
    <source>
        <dbReference type="PIRSR" id="PIRSR004869-50"/>
    </source>
</evidence>
<accession>A0A9W6DB97</accession>
<comment type="cofactor">
    <cofactor evidence="5">
        <name>[4Fe-4S] cluster</name>
        <dbReference type="ChEBI" id="CHEBI:49883"/>
    </cofactor>
    <text evidence="5">Binds 1 [4Fe-4S] cluster. The cluster is coordinated with 3 cysteines and an exchangeable S-adenosyl-L-methionine.</text>
</comment>
<dbReference type="InterPro" id="IPR040085">
    <property type="entry name" value="MJ0674-like"/>
</dbReference>
<dbReference type="PIRSF" id="PIRSF004869">
    <property type="entry name" value="PflX_prd"/>
    <property type="match status" value="1"/>
</dbReference>
<dbReference type="SUPFAM" id="SSF102114">
    <property type="entry name" value="Radical SAM enzymes"/>
    <property type="match status" value="1"/>
</dbReference>
<reference evidence="7" key="1">
    <citation type="journal article" date="2023" name="Int. J. Syst. Evol. Microbiol.">
        <title>&lt;i&gt;Clostridium folliculivorans&lt;/i&gt; sp. nov., isolated from soil samples of an organic paddy in Japan.</title>
        <authorList>
            <person name="Tazawa J."/>
            <person name="Kobayashi H."/>
            <person name="Tanizawa Y."/>
            <person name="Uchino A."/>
            <person name="Tanaka F."/>
            <person name="Urashima Y."/>
            <person name="Miura S."/>
            <person name="Sakamoto M."/>
            <person name="Ohkuma M."/>
            <person name="Tohno M."/>
        </authorList>
    </citation>
    <scope>NUCLEOTIDE SEQUENCE</scope>
    <source>
        <strain evidence="7">D1-1</strain>
    </source>
</reference>
<comment type="caution">
    <text evidence="7">The sequence shown here is derived from an EMBL/GenBank/DDBJ whole genome shotgun (WGS) entry which is preliminary data.</text>
</comment>
<dbReference type="GO" id="GO:0046872">
    <property type="term" value="F:metal ion binding"/>
    <property type="evidence" value="ECO:0007669"/>
    <property type="project" value="UniProtKB-KW"/>
</dbReference>
<keyword evidence="1 5" id="KW-0949">S-adenosyl-L-methionine</keyword>
<dbReference type="Gene3D" id="3.20.20.70">
    <property type="entry name" value="Aldolase class I"/>
    <property type="match status" value="1"/>
</dbReference>
<dbReference type="SFLD" id="SFLDG01099">
    <property type="entry name" value="Uncharacterised_Radical_SAM_Su"/>
    <property type="match status" value="1"/>
</dbReference>
<dbReference type="InterPro" id="IPR007197">
    <property type="entry name" value="rSAM"/>
</dbReference>
<dbReference type="CDD" id="cd01335">
    <property type="entry name" value="Radical_SAM"/>
    <property type="match status" value="1"/>
</dbReference>
<keyword evidence="4 5" id="KW-0411">Iron-sulfur</keyword>
<protein>
    <submittedName>
        <fullName evidence="7">Radical SAM protein</fullName>
    </submittedName>
</protein>
<evidence type="ECO:0000313" key="8">
    <source>
        <dbReference type="Proteomes" id="UP001057868"/>
    </source>
</evidence>
<dbReference type="InterPro" id="IPR013785">
    <property type="entry name" value="Aldolase_TIM"/>
</dbReference>
<dbReference type="InterPro" id="IPR058240">
    <property type="entry name" value="rSAM_sf"/>
</dbReference>
<feature type="binding site" evidence="5">
    <location>
        <position position="71"/>
    </location>
    <ligand>
        <name>[4Fe-4S] cluster</name>
        <dbReference type="ChEBI" id="CHEBI:49883"/>
        <note>4Fe-4S-S-AdoMet</note>
    </ligand>
</feature>
<organism evidence="7 8">
    <name type="scientific">Clostridium folliculivorans</name>
    <dbReference type="NCBI Taxonomy" id="2886038"/>
    <lineage>
        <taxon>Bacteria</taxon>
        <taxon>Bacillati</taxon>
        <taxon>Bacillota</taxon>
        <taxon>Clostridia</taxon>
        <taxon>Eubacteriales</taxon>
        <taxon>Clostridiaceae</taxon>
        <taxon>Clostridium</taxon>
    </lineage>
</organism>
<evidence type="ECO:0000256" key="3">
    <source>
        <dbReference type="ARBA" id="ARBA00023004"/>
    </source>
</evidence>
<dbReference type="InterPro" id="IPR016431">
    <property type="entry name" value="Pyrv-formate_lyase-activ_prd"/>
</dbReference>
<proteinExistence type="predicted"/>
<keyword evidence="8" id="KW-1185">Reference proteome</keyword>
<dbReference type="Proteomes" id="UP001057868">
    <property type="component" value="Unassembled WGS sequence"/>
</dbReference>